<evidence type="ECO:0000256" key="1">
    <source>
        <dbReference type="SAM" id="Phobius"/>
    </source>
</evidence>
<dbReference type="HOGENOM" id="CLU_135450_0_0_5"/>
<dbReference type="EMBL" id="CP000629">
    <property type="protein sequence ID" value="ACM30485.1"/>
    <property type="molecule type" value="Genomic_DNA"/>
</dbReference>
<accession>B9JKP3</accession>
<feature type="transmembrane region" description="Helical" evidence="1">
    <location>
        <begin position="88"/>
        <end position="106"/>
    </location>
</feature>
<evidence type="ECO:0008006" key="4">
    <source>
        <dbReference type="Google" id="ProtNLM"/>
    </source>
</evidence>
<dbReference type="Proteomes" id="UP000001600">
    <property type="component" value="Chromosome 2"/>
</dbReference>
<organism evidence="2 3">
    <name type="scientific">Rhizobium rhizogenes (strain K84 / ATCC BAA-868)</name>
    <name type="common">Agrobacterium radiobacter</name>
    <dbReference type="NCBI Taxonomy" id="311403"/>
    <lineage>
        <taxon>Bacteria</taxon>
        <taxon>Pseudomonadati</taxon>
        <taxon>Pseudomonadota</taxon>
        <taxon>Alphaproteobacteria</taxon>
        <taxon>Hyphomicrobiales</taxon>
        <taxon>Rhizobiaceae</taxon>
        <taxon>Rhizobium/Agrobacterium group</taxon>
        <taxon>Rhizobium</taxon>
    </lineage>
</organism>
<reference evidence="2 3" key="1">
    <citation type="journal article" date="2009" name="J. Bacteriol.">
        <title>Genome sequences of three Agrobacterium biovars help elucidate the evolution of multichromosome genomes in bacteria.</title>
        <authorList>
            <person name="Slater S.C."/>
            <person name="Goldman B.S."/>
            <person name="Goodner B."/>
            <person name="Setubal J.C."/>
            <person name="Farrand S.K."/>
            <person name="Nester E.W."/>
            <person name="Burr T.J."/>
            <person name="Banta L."/>
            <person name="Dickerman A.W."/>
            <person name="Paulsen I."/>
            <person name="Otten L."/>
            <person name="Suen G."/>
            <person name="Welch R."/>
            <person name="Almeida N.F."/>
            <person name="Arnold F."/>
            <person name="Burton O.T."/>
            <person name="Du Z."/>
            <person name="Ewing A."/>
            <person name="Godsy E."/>
            <person name="Heisel S."/>
            <person name="Houmiel K.L."/>
            <person name="Jhaveri J."/>
            <person name="Lu J."/>
            <person name="Miller N.M."/>
            <person name="Norton S."/>
            <person name="Chen Q."/>
            <person name="Phoolcharoen W."/>
            <person name="Ohlin V."/>
            <person name="Ondrusek D."/>
            <person name="Pride N."/>
            <person name="Stricklin S.L."/>
            <person name="Sun J."/>
            <person name="Wheeler C."/>
            <person name="Wilson L."/>
            <person name="Zhu H."/>
            <person name="Wood D.W."/>
        </authorList>
    </citation>
    <scope>NUCLEOTIDE SEQUENCE [LARGE SCALE GENOMIC DNA]</scope>
    <source>
        <strain evidence="3">K84 / ATCC BAA-868</strain>
    </source>
</reference>
<evidence type="ECO:0000313" key="3">
    <source>
        <dbReference type="Proteomes" id="UP000001600"/>
    </source>
</evidence>
<dbReference type="KEGG" id="ara:Arad_9443"/>
<keyword evidence="1" id="KW-0472">Membrane</keyword>
<dbReference type="eggNOG" id="ENOG503355X">
    <property type="taxonomic scope" value="Bacteria"/>
</dbReference>
<gene>
    <name evidence="2" type="ordered locus">Arad_9443</name>
</gene>
<dbReference type="AlphaFoldDB" id="B9JKP3"/>
<sequence>MNGLFTPCSPAKSHSGNTRLTESKICISRRIASEVIMMKKTILTVLLAATVAGSVLAPAGFAQAQEYGRYRDWNDGPRRHHHHNGGAIAGGVAAGLIGGLIGGAIVNGGGGGYGYAAPPPPPPRCWSESRPVQNEYDDGWHYERMRVCD</sequence>
<keyword evidence="1" id="KW-0812">Transmembrane</keyword>
<protein>
    <recommendedName>
        <fullName evidence="4">Transmembrane protein</fullName>
    </recommendedName>
</protein>
<proteinExistence type="predicted"/>
<dbReference type="STRING" id="311403.Arad_9443"/>
<name>B9JKP3_RHIR8</name>
<keyword evidence="1" id="KW-1133">Transmembrane helix</keyword>
<evidence type="ECO:0000313" key="2">
    <source>
        <dbReference type="EMBL" id="ACM30485.1"/>
    </source>
</evidence>